<dbReference type="InterPro" id="IPR001356">
    <property type="entry name" value="HD"/>
</dbReference>
<dbReference type="InterPro" id="IPR009057">
    <property type="entry name" value="Homeodomain-like_sf"/>
</dbReference>
<dbReference type="GO" id="GO:0003677">
    <property type="term" value="F:DNA binding"/>
    <property type="evidence" value="ECO:0007669"/>
    <property type="project" value="UniProtKB-KW"/>
</dbReference>
<dbReference type="SUPFAM" id="SSF46689">
    <property type="entry name" value="Homeodomain-like"/>
    <property type="match status" value="1"/>
</dbReference>
<dbReference type="Pfam" id="PF05920">
    <property type="entry name" value="Homeobox_KN"/>
    <property type="match status" value="1"/>
</dbReference>
<evidence type="ECO:0000256" key="3">
    <source>
        <dbReference type="ARBA" id="ARBA00023155"/>
    </source>
</evidence>
<evidence type="ECO:0000313" key="9">
    <source>
        <dbReference type="Proteomes" id="UP000054279"/>
    </source>
</evidence>
<evidence type="ECO:0000313" key="7">
    <source>
        <dbReference type="EMBL" id="KIJ26902.1"/>
    </source>
</evidence>
<dbReference type="Proteomes" id="UP000054279">
    <property type="component" value="Unassembled WGS sequence"/>
</dbReference>
<name>A0A0C9U0A8_SPHS4</name>
<dbReference type="InterPro" id="IPR008422">
    <property type="entry name" value="KN_HD"/>
</dbReference>
<dbReference type="HOGENOM" id="CLU_981984_0_0_1"/>
<evidence type="ECO:0000259" key="6">
    <source>
        <dbReference type="Pfam" id="PF05920"/>
    </source>
</evidence>
<feature type="compositionally biased region" description="Polar residues" evidence="5">
    <location>
        <begin position="113"/>
        <end position="132"/>
    </location>
</feature>
<reference evidence="8 9" key="1">
    <citation type="submission" date="2014-06" db="EMBL/GenBank/DDBJ databases">
        <title>Evolutionary Origins and Diversification of the Mycorrhizal Mutualists.</title>
        <authorList>
            <consortium name="DOE Joint Genome Institute"/>
            <consortium name="Mycorrhizal Genomics Consortium"/>
            <person name="Kohler A."/>
            <person name="Kuo A."/>
            <person name="Nagy L.G."/>
            <person name="Floudas D."/>
            <person name="Copeland A."/>
            <person name="Barry K.W."/>
            <person name="Cichocki N."/>
            <person name="Veneault-Fourrey C."/>
            <person name="LaButti K."/>
            <person name="Lindquist E.A."/>
            <person name="Lipzen A."/>
            <person name="Lundell T."/>
            <person name="Morin E."/>
            <person name="Murat C."/>
            <person name="Riley R."/>
            <person name="Ohm R."/>
            <person name="Sun H."/>
            <person name="Tunlid A."/>
            <person name="Henrissat B."/>
            <person name="Grigoriev I.V."/>
            <person name="Hibbett D.S."/>
            <person name="Martin F."/>
        </authorList>
    </citation>
    <scope>NUCLEOTIDE SEQUENCE [LARGE SCALE GENOMIC DNA]</scope>
    <source>
        <strain evidence="8 9">SS14</strain>
    </source>
</reference>
<dbReference type="AlphaFoldDB" id="A0A0C9U0A8"/>
<sequence length="284" mass="31744">MELLSSTTPYSSLQFQSATDDFLRAVVAGPKALEEFSQKWSALQKGFSLATAESKLTQQTISMAAVTANDISILGQSFVDLQVQASSIEASLRAESEAILSNFFGSDSKKPNSRLSKPSLQSPRHPTSTPISNALANMLPQENGRGTISMTESAQSSSDPNPLPEFIEHAYKFFVANIFNPYPTREEKQAIVDQSNTGRVTVNSLTNWFTNARRRCGWADILKRRCDGDREEMVDLAKRVFVQPDPKRPVDERVIAEFMEMKENAESMYERNTRVSSWIDELDD</sequence>
<feature type="compositionally biased region" description="Polar residues" evidence="5">
    <location>
        <begin position="144"/>
        <end position="160"/>
    </location>
</feature>
<accession>A0A0C9U0A8</accession>
<dbReference type="GO" id="GO:0006355">
    <property type="term" value="P:regulation of DNA-templated transcription"/>
    <property type="evidence" value="ECO:0007669"/>
    <property type="project" value="InterPro"/>
</dbReference>
<dbReference type="EMBL" id="KN837337">
    <property type="protein sequence ID" value="KIJ27399.1"/>
    <property type="molecule type" value="Genomic_DNA"/>
</dbReference>
<evidence type="ECO:0000313" key="8">
    <source>
        <dbReference type="EMBL" id="KIJ27399.1"/>
    </source>
</evidence>
<feature type="region of interest" description="Disordered" evidence="5">
    <location>
        <begin position="108"/>
        <end position="132"/>
    </location>
</feature>
<feature type="domain" description="KN homeodomain" evidence="6">
    <location>
        <begin position="174"/>
        <end position="215"/>
    </location>
</feature>
<evidence type="ECO:0000256" key="1">
    <source>
        <dbReference type="ARBA" id="ARBA00005800"/>
    </source>
</evidence>
<proteinExistence type="inferred from homology"/>
<feature type="region of interest" description="Disordered" evidence="5">
    <location>
        <begin position="143"/>
        <end position="162"/>
    </location>
</feature>
<evidence type="ECO:0000256" key="4">
    <source>
        <dbReference type="ARBA" id="ARBA00023242"/>
    </source>
</evidence>
<dbReference type="OrthoDB" id="250329at2759"/>
<dbReference type="CDD" id="cd00086">
    <property type="entry name" value="homeodomain"/>
    <property type="match status" value="1"/>
</dbReference>
<dbReference type="Gene3D" id="1.10.10.60">
    <property type="entry name" value="Homeodomain-like"/>
    <property type="match status" value="1"/>
</dbReference>
<keyword evidence="9" id="KW-1185">Reference proteome</keyword>
<gene>
    <name evidence="8" type="ORF">M422DRAFT_215883</name>
    <name evidence="7" type="ORF">M422DRAFT_216079</name>
</gene>
<keyword evidence="2" id="KW-0238">DNA-binding</keyword>
<protein>
    <recommendedName>
        <fullName evidence="6">KN homeodomain domain-containing protein</fullName>
    </recommendedName>
</protein>
<feature type="non-terminal residue" evidence="8">
    <location>
        <position position="284"/>
    </location>
</feature>
<evidence type="ECO:0000256" key="5">
    <source>
        <dbReference type="SAM" id="MobiDB-lite"/>
    </source>
</evidence>
<organism evidence="8 9">
    <name type="scientific">Sphaerobolus stellatus (strain SS14)</name>
    <dbReference type="NCBI Taxonomy" id="990650"/>
    <lineage>
        <taxon>Eukaryota</taxon>
        <taxon>Fungi</taxon>
        <taxon>Dikarya</taxon>
        <taxon>Basidiomycota</taxon>
        <taxon>Agaricomycotina</taxon>
        <taxon>Agaricomycetes</taxon>
        <taxon>Phallomycetidae</taxon>
        <taxon>Geastrales</taxon>
        <taxon>Sphaerobolaceae</taxon>
        <taxon>Sphaerobolus</taxon>
    </lineage>
</organism>
<keyword evidence="4" id="KW-0539">Nucleus</keyword>
<comment type="similarity">
    <text evidence="1">Belongs to the TALE/M-ATYP homeobox family.</text>
</comment>
<dbReference type="EMBL" id="KN837352">
    <property type="protein sequence ID" value="KIJ26902.1"/>
    <property type="molecule type" value="Genomic_DNA"/>
</dbReference>
<keyword evidence="3" id="KW-0371">Homeobox</keyword>
<evidence type="ECO:0000256" key="2">
    <source>
        <dbReference type="ARBA" id="ARBA00023125"/>
    </source>
</evidence>